<protein>
    <recommendedName>
        <fullName evidence="6">CCDC113/CCDC96 coiled-coil domain-containing protein</fullName>
    </recommendedName>
</protein>
<dbReference type="Pfam" id="PF13870">
    <property type="entry name" value="CCDC113_CCDC96_CC"/>
    <property type="match status" value="1"/>
</dbReference>
<evidence type="ECO:0000313" key="9">
    <source>
        <dbReference type="Proteomes" id="UP000789595"/>
    </source>
</evidence>
<feature type="coiled-coil region" evidence="4">
    <location>
        <begin position="530"/>
        <end position="564"/>
    </location>
</feature>
<evidence type="ECO:0000256" key="2">
    <source>
        <dbReference type="ARBA" id="ARBA00023054"/>
    </source>
</evidence>
<name>A0A7S4EBM3_9STRA</name>
<dbReference type="Proteomes" id="UP000789595">
    <property type="component" value="Unassembled WGS sequence"/>
</dbReference>
<comment type="subcellular location">
    <subcellularLocation>
        <location evidence="1">Cell projection</location>
        <location evidence="1">Cilium</location>
    </subcellularLocation>
</comment>
<keyword evidence="2 4" id="KW-0175">Coiled coil</keyword>
<keyword evidence="9" id="KW-1185">Reference proteome</keyword>
<evidence type="ECO:0000256" key="1">
    <source>
        <dbReference type="ARBA" id="ARBA00004138"/>
    </source>
</evidence>
<dbReference type="InterPro" id="IPR025254">
    <property type="entry name" value="CCDC113/CCDC96_CC"/>
</dbReference>
<dbReference type="GO" id="GO:0036064">
    <property type="term" value="C:ciliary basal body"/>
    <property type="evidence" value="ECO:0007669"/>
    <property type="project" value="TreeGrafter"/>
</dbReference>
<feature type="domain" description="CCDC113/CCDC96 coiled-coil" evidence="6">
    <location>
        <begin position="387"/>
        <end position="558"/>
    </location>
</feature>
<accession>A0A7S4EBM3</accession>
<feature type="coiled-coil region" evidence="4">
    <location>
        <begin position="391"/>
        <end position="458"/>
    </location>
</feature>
<reference evidence="8" key="2">
    <citation type="submission" date="2021-11" db="EMBL/GenBank/DDBJ databases">
        <authorList>
            <consortium name="Genoscope - CEA"/>
            <person name="William W."/>
        </authorList>
    </citation>
    <scope>NUCLEOTIDE SEQUENCE</scope>
</reference>
<keyword evidence="3" id="KW-0966">Cell projection</keyword>
<dbReference type="PANTHER" id="PTHR15654:SF1">
    <property type="entry name" value="COILED-COIL DOMAIN-CONTAINING PROTEIN 96"/>
    <property type="match status" value="1"/>
</dbReference>
<evidence type="ECO:0000256" key="5">
    <source>
        <dbReference type="SAM" id="MobiDB-lite"/>
    </source>
</evidence>
<feature type="region of interest" description="Disordered" evidence="5">
    <location>
        <begin position="188"/>
        <end position="208"/>
    </location>
</feature>
<dbReference type="InterPro" id="IPR051885">
    <property type="entry name" value="CC_CF"/>
</dbReference>
<evidence type="ECO:0000313" key="8">
    <source>
        <dbReference type="EMBL" id="CAH0372560.1"/>
    </source>
</evidence>
<dbReference type="GO" id="GO:0060271">
    <property type="term" value="P:cilium assembly"/>
    <property type="evidence" value="ECO:0007669"/>
    <property type="project" value="TreeGrafter"/>
</dbReference>
<evidence type="ECO:0000313" key="7">
    <source>
        <dbReference type="EMBL" id="CAE0701939.1"/>
    </source>
</evidence>
<dbReference type="GO" id="GO:0005930">
    <property type="term" value="C:axoneme"/>
    <property type="evidence" value="ECO:0007669"/>
    <property type="project" value="TreeGrafter"/>
</dbReference>
<organism evidence="7">
    <name type="scientific">Pelagomonas calceolata</name>
    <dbReference type="NCBI Taxonomy" id="35677"/>
    <lineage>
        <taxon>Eukaryota</taxon>
        <taxon>Sar</taxon>
        <taxon>Stramenopiles</taxon>
        <taxon>Ochrophyta</taxon>
        <taxon>Pelagophyceae</taxon>
        <taxon>Pelagomonadales</taxon>
        <taxon>Pelagomonadaceae</taxon>
        <taxon>Pelagomonas</taxon>
    </lineage>
</organism>
<gene>
    <name evidence="7" type="ORF">PCAL00307_LOCUS17375</name>
    <name evidence="8" type="ORF">PECAL_3P25670</name>
</gene>
<dbReference type="EMBL" id="HBIW01020206">
    <property type="protein sequence ID" value="CAE0701939.1"/>
    <property type="molecule type" value="Transcribed_RNA"/>
</dbReference>
<sequence>MAAADEPAATAPAAAEDAAAAWSLEERAARRDAAAAAADADASPLAEVSVVTAVGTLRVDNAALYMPVERGEQVTSANLAIAAARADLEAADPAVVVDVGFEERVGYVSGGALAGDPALGQLWYGTRPLSEANEAAVVDVMLVYGSGAAFAIEGGYTTVRLPSAVEDLYKATLYLGVKRGGEGRRWAEGRATRGAAPIKGEDGGDAGEEDEALLEQTLTPEQVARLEARRAEKLREAERQQQREDDAREDARRSKQLQERLAELRREKALLAEENARLSAEVAAVMDAPDADDKERLDPREAERRYADALSAILDAKRKAAQQKERSDRVAFELQARLDEKEFKAKKIADSFKAFKREIFLAAEHSRTGKKLSKKVIDEFEAQEALRDQELEKVRLKNINLRNALKKCEAKLRAKEQLAEGLHLIDFEQLKIENQALAEKIEDRKDEIEKLRKKHAANVRVATHARETLAFEEKLCEKRRGELKALDAKLAVERDRVAKLKKRREKKRMREASRSESKGFAANDMLVLDYEKRKVEITQTEARIQELKERYALLEADVAKNNVLIAARTVGE</sequence>
<evidence type="ECO:0000259" key="6">
    <source>
        <dbReference type="Pfam" id="PF13870"/>
    </source>
</evidence>
<dbReference type="OrthoDB" id="10254794at2759"/>
<feature type="region of interest" description="Disordered" evidence="5">
    <location>
        <begin position="234"/>
        <end position="254"/>
    </location>
</feature>
<dbReference type="EMBL" id="CAKKNE010000003">
    <property type="protein sequence ID" value="CAH0372560.1"/>
    <property type="molecule type" value="Genomic_DNA"/>
</dbReference>
<dbReference type="PANTHER" id="PTHR15654">
    <property type="entry name" value="COILED-COIL DOMAIN-CONTAINING PROTEIN 113-RELATED"/>
    <property type="match status" value="1"/>
</dbReference>
<reference evidence="7" key="1">
    <citation type="submission" date="2021-01" db="EMBL/GenBank/DDBJ databases">
        <authorList>
            <person name="Corre E."/>
            <person name="Pelletier E."/>
            <person name="Niang G."/>
            <person name="Scheremetjew M."/>
            <person name="Finn R."/>
            <person name="Kale V."/>
            <person name="Holt S."/>
            <person name="Cochrane G."/>
            <person name="Meng A."/>
            <person name="Brown T."/>
            <person name="Cohen L."/>
        </authorList>
    </citation>
    <scope>NUCLEOTIDE SEQUENCE</scope>
    <source>
        <strain evidence="7">CCMP1756</strain>
    </source>
</reference>
<dbReference type="AlphaFoldDB" id="A0A7S4EBM3"/>
<evidence type="ECO:0000256" key="3">
    <source>
        <dbReference type="ARBA" id="ARBA00023273"/>
    </source>
</evidence>
<proteinExistence type="predicted"/>
<evidence type="ECO:0000256" key="4">
    <source>
        <dbReference type="SAM" id="Coils"/>
    </source>
</evidence>